<keyword evidence="2" id="KW-0678">Repressor</keyword>
<evidence type="ECO:0000313" key="8">
    <source>
        <dbReference type="Proteomes" id="UP001519887"/>
    </source>
</evidence>
<evidence type="ECO:0000256" key="2">
    <source>
        <dbReference type="ARBA" id="ARBA00022491"/>
    </source>
</evidence>
<evidence type="ECO:0000256" key="4">
    <source>
        <dbReference type="ARBA" id="ARBA00023015"/>
    </source>
</evidence>
<organism evidence="7 8">
    <name type="scientific">Paenibacillus sepulcri</name>
    <dbReference type="NCBI Taxonomy" id="359917"/>
    <lineage>
        <taxon>Bacteria</taxon>
        <taxon>Bacillati</taxon>
        <taxon>Bacillota</taxon>
        <taxon>Bacilli</taxon>
        <taxon>Bacillales</taxon>
        <taxon>Paenibacillaceae</taxon>
        <taxon>Paenibacillus</taxon>
    </lineage>
</organism>
<comment type="similarity">
    <text evidence="1">Belongs to the Fur family.</text>
</comment>
<keyword evidence="6" id="KW-0804">Transcription</keyword>
<protein>
    <submittedName>
        <fullName evidence="7">Transcriptional repressor</fullName>
    </submittedName>
</protein>
<evidence type="ECO:0000256" key="1">
    <source>
        <dbReference type="ARBA" id="ARBA00007957"/>
    </source>
</evidence>
<keyword evidence="5" id="KW-0238">DNA-binding</keyword>
<dbReference type="SUPFAM" id="SSF46785">
    <property type="entry name" value="Winged helix' DNA-binding domain"/>
    <property type="match status" value="1"/>
</dbReference>
<dbReference type="EMBL" id="JAHZIK010000789">
    <property type="protein sequence ID" value="MBW7457231.1"/>
    <property type="molecule type" value="Genomic_DNA"/>
</dbReference>
<keyword evidence="8" id="KW-1185">Reference proteome</keyword>
<keyword evidence="3" id="KW-0862">Zinc</keyword>
<dbReference type="InterPro" id="IPR036388">
    <property type="entry name" value="WH-like_DNA-bd_sf"/>
</dbReference>
<sequence>MLSILDEVGAANRQLIAMGYKVTRQREATLRILFENETDHLSAEEVFMLVKKSNPDIGLATVYRTLELLNELDIVEKINFGDGVARFDLRSKDHEHMHHHLLCSECGGVKEIKDDWLQELEERLEKEFGFTVSDHRLEFTGIYKKCANKSCKKERKAVS</sequence>
<dbReference type="CDD" id="cd07153">
    <property type="entry name" value="Fur_like"/>
    <property type="match status" value="1"/>
</dbReference>
<dbReference type="Gene3D" id="3.30.1490.190">
    <property type="match status" value="1"/>
</dbReference>
<evidence type="ECO:0000256" key="3">
    <source>
        <dbReference type="ARBA" id="ARBA00022833"/>
    </source>
</evidence>
<evidence type="ECO:0000256" key="5">
    <source>
        <dbReference type="ARBA" id="ARBA00023125"/>
    </source>
</evidence>
<keyword evidence="4" id="KW-0805">Transcription regulation</keyword>
<name>A0ABS7C969_9BACL</name>
<dbReference type="PANTHER" id="PTHR33202:SF7">
    <property type="entry name" value="FERRIC UPTAKE REGULATION PROTEIN"/>
    <property type="match status" value="1"/>
</dbReference>
<dbReference type="PANTHER" id="PTHR33202">
    <property type="entry name" value="ZINC UPTAKE REGULATION PROTEIN"/>
    <property type="match status" value="1"/>
</dbReference>
<comment type="caution">
    <text evidence="7">The sequence shown here is derived from an EMBL/GenBank/DDBJ whole genome shotgun (WGS) entry which is preliminary data.</text>
</comment>
<reference evidence="7 8" key="1">
    <citation type="submission" date="2021-07" db="EMBL/GenBank/DDBJ databases">
        <title>Paenibacillus radiodurans sp. nov., isolated from the southeastern edge of Tengger Desert.</title>
        <authorList>
            <person name="Zhang G."/>
        </authorList>
    </citation>
    <scope>NUCLEOTIDE SEQUENCE [LARGE SCALE GENOMIC DNA]</scope>
    <source>
        <strain evidence="7 8">CCM 7311</strain>
    </source>
</reference>
<dbReference type="Gene3D" id="1.10.10.10">
    <property type="entry name" value="Winged helix-like DNA-binding domain superfamily/Winged helix DNA-binding domain"/>
    <property type="match status" value="1"/>
</dbReference>
<dbReference type="InterPro" id="IPR036390">
    <property type="entry name" value="WH_DNA-bd_sf"/>
</dbReference>
<dbReference type="Pfam" id="PF01475">
    <property type="entry name" value="FUR"/>
    <property type="match status" value="1"/>
</dbReference>
<evidence type="ECO:0000256" key="6">
    <source>
        <dbReference type="ARBA" id="ARBA00023163"/>
    </source>
</evidence>
<gene>
    <name evidence="7" type="ORF">K0U00_24630</name>
</gene>
<evidence type="ECO:0000313" key="7">
    <source>
        <dbReference type="EMBL" id="MBW7457231.1"/>
    </source>
</evidence>
<dbReference type="RefSeq" id="WP_210037609.1">
    <property type="nucleotide sequence ID" value="NZ_JBHLVU010000004.1"/>
</dbReference>
<dbReference type="InterPro" id="IPR002481">
    <property type="entry name" value="FUR"/>
</dbReference>
<dbReference type="Proteomes" id="UP001519887">
    <property type="component" value="Unassembled WGS sequence"/>
</dbReference>
<dbReference type="InterPro" id="IPR043135">
    <property type="entry name" value="Fur_C"/>
</dbReference>
<accession>A0ABS7C969</accession>
<proteinExistence type="inferred from homology"/>